<dbReference type="EMBL" id="CAACVI010000045">
    <property type="protein sequence ID" value="VEN74842.1"/>
    <property type="molecule type" value="Genomic_DNA"/>
</dbReference>
<evidence type="ECO:0000313" key="4">
    <source>
        <dbReference type="EMBL" id="VEN74842.1"/>
    </source>
</evidence>
<keyword evidence="2 4" id="KW-0808">Transferase</keyword>
<reference evidence="4" key="1">
    <citation type="submission" date="2019-01" db="EMBL/GenBank/DDBJ databases">
        <authorList>
            <consortium name="Genoscope - CEA"/>
            <person name="William W."/>
        </authorList>
    </citation>
    <scope>NUCLEOTIDE SEQUENCE</scope>
    <source>
        <strain evidence="4">CR-1</strain>
    </source>
</reference>
<evidence type="ECO:0000256" key="2">
    <source>
        <dbReference type="ARBA" id="ARBA00022679"/>
    </source>
</evidence>
<organism evidence="4">
    <name type="scientific">uncultured Desulfobacteraceae bacterium</name>
    <dbReference type="NCBI Taxonomy" id="218296"/>
    <lineage>
        <taxon>Bacteria</taxon>
        <taxon>Pseudomonadati</taxon>
        <taxon>Thermodesulfobacteriota</taxon>
        <taxon>Desulfobacteria</taxon>
        <taxon>Desulfobacterales</taxon>
        <taxon>Desulfobacteraceae</taxon>
        <taxon>environmental samples</taxon>
    </lineage>
</organism>
<dbReference type="InterPro" id="IPR002201">
    <property type="entry name" value="Glyco_trans_9"/>
</dbReference>
<protein>
    <submittedName>
        <fullName evidence="4">Glycosyl transferase family 9</fullName>
    </submittedName>
</protein>
<dbReference type="GO" id="GO:0005829">
    <property type="term" value="C:cytosol"/>
    <property type="evidence" value="ECO:0007669"/>
    <property type="project" value="TreeGrafter"/>
</dbReference>
<dbReference type="Pfam" id="PF01075">
    <property type="entry name" value="Glyco_transf_9"/>
    <property type="match status" value="1"/>
</dbReference>
<dbReference type="PANTHER" id="PTHR30160">
    <property type="entry name" value="TETRAACYLDISACCHARIDE 4'-KINASE-RELATED"/>
    <property type="match status" value="1"/>
</dbReference>
<dbReference type="GO" id="GO:0009244">
    <property type="term" value="P:lipopolysaccharide core region biosynthetic process"/>
    <property type="evidence" value="ECO:0007669"/>
    <property type="project" value="TreeGrafter"/>
</dbReference>
<dbReference type="GO" id="GO:0008713">
    <property type="term" value="F:ADP-heptose-lipopolysaccharide heptosyltransferase activity"/>
    <property type="evidence" value="ECO:0007669"/>
    <property type="project" value="TreeGrafter"/>
</dbReference>
<dbReference type="CDD" id="cd03789">
    <property type="entry name" value="GT9_LPS_heptosyltransferase"/>
    <property type="match status" value="1"/>
</dbReference>
<accession>A0A484HI66</accession>
<evidence type="ECO:0000256" key="3">
    <source>
        <dbReference type="SAM" id="MobiDB-lite"/>
    </source>
</evidence>
<dbReference type="SUPFAM" id="SSF53756">
    <property type="entry name" value="UDP-Glycosyltransferase/glycogen phosphorylase"/>
    <property type="match status" value="1"/>
</dbReference>
<feature type="region of interest" description="Disordered" evidence="3">
    <location>
        <begin position="99"/>
        <end position="126"/>
    </location>
</feature>
<proteinExistence type="predicted"/>
<dbReference type="AlphaFoldDB" id="A0A484HI66"/>
<sequence length="334" mass="37177">MKKILIIKFSAIGDVFMAMPHIDAILSAHKKDEVWLLTSRLFMDFFARHPRLKAVELDPGRRISKNSALGRTLWARRQKFDAVCDLQGNRVSRRIARHSGAPVRAGTQPSGAYNFHPERPYTNQSRTHVTGRLDETLESAGLPRSGKGFSAYPSPEDEKKVAEWKEKNGVADGGHAILHAGSSKGWESKRWPGSHYRDLALRLEAEGVRCVWVGGREDREINREMARWAGIDATGHFSLMGLYLMGKNAKLAVCNDSAPMHIMAAAGAPTYGFFGPTSWMKNHASGQRRRVIQNDSPCSPCFSGKCPPDRNHMCLDAISPGEVFDTIRRDLPLS</sequence>
<dbReference type="InterPro" id="IPR051199">
    <property type="entry name" value="LPS_LOS_Heptosyltrfase"/>
</dbReference>
<name>A0A484HI66_9BACT</name>
<evidence type="ECO:0000256" key="1">
    <source>
        <dbReference type="ARBA" id="ARBA00022676"/>
    </source>
</evidence>
<keyword evidence="1" id="KW-0328">Glycosyltransferase</keyword>
<dbReference type="Gene3D" id="3.40.50.2000">
    <property type="entry name" value="Glycogen Phosphorylase B"/>
    <property type="match status" value="2"/>
</dbReference>
<gene>
    <name evidence="4" type="ORF">EPICR_50118</name>
</gene>